<evidence type="ECO:0000313" key="3">
    <source>
        <dbReference type="EMBL" id="GAG96559.1"/>
    </source>
</evidence>
<gene>
    <name evidence="3" type="ORF">S01H4_41097</name>
</gene>
<dbReference type="SUPFAM" id="SSF56317">
    <property type="entry name" value="Carbon-nitrogen hydrolase"/>
    <property type="match status" value="1"/>
</dbReference>
<evidence type="ECO:0000259" key="2">
    <source>
        <dbReference type="PROSITE" id="PS50263"/>
    </source>
</evidence>
<dbReference type="Gene3D" id="3.60.110.10">
    <property type="entry name" value="Carbon-nitrogen hydrolase"/>
    <property type="match status" value="1"/>
</dbReference>
<dbReference type="InterPro" id="IPR036526">
    <property type="entry name" value="C-N_Hydrolase_sf"/>
</dbReference>
<dbReference type="EMBL" id="BART01022452">
    <property type="protein sequence ID" value="GAG96559.1"/>
    <property type="molecule type" value="Genomic_DNA"/>
</dbReference>
<proteinExistence type="predicted"/>
<dbReference type="PROSITE" id="PS50263">
    <property type="entry name" value="CN_HYDROLASE"/>
    <property type="match status" value="1"/>
</dbReference>
<dbReference type="PANTHER" id="PTHR43674">
    <property type="entry name" value="NITRILASE C965.09-RELATED"/>
    <property type="match status" value="1"/>
</dbReference>
<dbReference type="PANTHER" id="PTHR43674:SF2">
    <property type="entry name" value="BETA-UREIDOPROPIONASE"/>
    <property type="match status" value="1"/>
</dbReference>
<protein>
    <recommendedName>
        <fullName evidence="2">CN hydrolase domain-containing protein</fullName>
    </recommendedName>
</protein>
<comment type="caution">
    <text evidence="3">The sequence shown here is derived from an EMBL/GenBank/DDBJ whole genome shotgun (WGS) entry which is preliminary data.</text>
</comment>
<dbReference type="InterPro" id="IPR003010">
    <property type="entry name" value="C-N_Hydrolase"/>
</dbReference>
<sequence length="120" mass="13651">CFDWFFPETFRSLALLGADIIAHPANLVLPYCQRAMITRCLINRVFAVTSNRIGNEARGEDNFTFTGGSQITSYNGDVLSSAPKDKAHIDFVKIDVEKARDKNLNIFNDVIKDRRTEFYL</sequence>
<dbReference type="InterPro" id="IPR050345">
    <property type="entry name" value="Aliph_Amidase/BUP"/>
</dbReference>
<reference evidence="3" key="1">
    <citation type="journal article" date="2014" name="Front. Microbiol.">
        <title>High frequency of phylogenetically diverse reductive dehalogenase-homologous genes in deep subseafloor sedimentary metagenomes.</title>
        <authorList>
            <person name="Kawai M."/>
            <person name="Futagami T."/>
            <person name="Toyoda A."/>
            <person name="Takaki Y."/>
            <person name="Nishi S."/>
            <person name="Hori S."/>
            <person name="Arai W."/>
            <person name="Tsubouchi T."/>
            <person name="Morono Y."/>
            <person name="Uchiyama I."/>
            <person name="Ito T."/>
            <person name="Fujiyama A."/>
            <person name="Inagaki F."/>
            <person name="Takami H."/>
        </authorList>
    </citation>
    <scope>NUCLEOTIDE SEQUENCE</scope>
    <source>
        <strain evidence="3">Expedition CK06-06</strain>
    </source>
</reference>
<dbReference type="GO" id="GO:0016811">
    <property type="term" value="F:hydrolase activity, acting on carbon-nitrogen (but not peptide) bonds, in linear amides"/>
    <property type="evidence" value="ECO:0007669"/>
    <property type="project" value="TreeGrafter"/>
</dbReference>
<dbReference type="Pfam" id="PF00795">
    <property type="entry name" value="CN_hydrolase"/>
    <property type="match status" value="1"/>
</dbReference>
<organism evidence="3">
    <name type="scientific">marine sediment metagenome</name>
    <dbReference type="NCBI Taxonomy" id="412755"/>
    <lineage>
        <taxon>unclassified sequences</taxon>
        <taxon>metagenomes</taxon>
        <taxon>ecological metagenomes</taxon>
    </lineage>
</organism>
<evidence type="ECO:0000256" key="1">
    <source>
        <dbReference type="ARBA" id="ARBA00022801"/>
    </source>
</evidence>
<name>X1BKZ9_9ZZZZ</name>
<feature type="domain" description="CN hydrolase" evidence="2">
    <location>
        <begin position="1"/>
        <end position="96"/>
    </location>
</feature>
<feature type="non-terminal residue" evidence="3">
    <location>
        <position position="1"/>
    </location>
</feature>
<accession>X1BKZ9</accession>
<dbReference type="AlphaFoldDB" id="X1BKZ9"/>
<keyword evidence="1" id="KW-0378">Hydrolase</keyword>